<dbReference type="RefSeq" id="XP_025596991.1">
    <property type="nucleotide sequence ID" value="XM_025739867.1"/>
</dbReference>
<dbReference type="InterPro" id="IPR036236">
    <property type="entry name" value="Znf_C2H2_sf"/>
</dbReference>
<dbReference type="SMART" id="SM00355">
    <property type="entry name" value="ZnF_C2H2"/>
    <property type="match status" value="2"/>
</dbReference>
<dbReference type="GO" id="GO:0008270">
    <property type="term" value="F:zinc ion binding"/>
    <property type="evidence" value="ECO:0007669"/>
    <property type="project" value="UniProtKB-KW"/>
</dbReference>
<dbReference type="InterPro" id="IPR013087">
    <property type="entry name" value="Znf_C2H2_type"/>
</dbReference>
<evidence type="ECO:0000313" key="8">
    <source>
        <dbReference type="Proteomes" id="UP000245946"/>
    </source>
</evidence>
<feature type="domain" description="C2H2-type" evidence="6">
    <location>
        <begin position="1"/>
        <end position="30"/>
    </location>
</feature>
<evidence type="ECO:0000256" key="2">
    <source>
        <dbReference type="ARBA" id="ARBA00022737"/>
    </source>
</evidence>
<protein>
    <recommendedName>
        <fullName evidence="6">C2H2-type domain-containing protein</fullName>
    </recommendedName>
</protein>
<dbReference type="GO" id="GO:0000978">
    <property type="term" value="F:RNA polymerase II cis-regulatory region sequence-specific DNA binding"/>
    <property type="evidence" value="ECO:0007669"/>
    <property type="project" value="TreeGrafter"/>
</dbReference>
<dbReference type="PROSITE" id="PS50157">
    <property type="entry name" value="ZINC_FINGER_C2H2_2"/>
    <property type="match status" value="1"/>
</dbReference>
<dbReference type="EMBL" id="KZ819298">
    <property type="protein sequence ID" value="PWN96712.1"/>
    <property type="molecule type" value="Genomic_DNA"/>
</dbReference>
<feature type="non-terminal residue" evidence="7">
    <location>
        <position position="52"/>
    </location>
</feature>
<dbReference type="GeneID" id="37267413"/>
<gene>
    <name evidence="7" type="ORF">FA09DRAFT_284339</name>
</gene>
<keyword evidence="3 5" id="KW-0863">Zinc-finger</keyword>
<dbReference type="GO" id="GO:0000981">
    <property type="term" value="F:DNA-binding transcription factor activity, RNA polymerase II-specific"/>
    <property type="evidence" value="ECO:0007669"/>
    <property type="project" value="TreeGrafter"/>
</dbReference>
<dbReference type="OrthoDB" id="8922241at2759"/>
<evidence type="ECO:0000259" key="6">
    <source>
        <dbReference type="PROSITE" id="PS50157"/>
    </source>
</evidence>
<dbReference type="PROSITE" id="PS00028">
    <property type="entry name" value="ZINC_FINGER_C2H2_1"/>
    <property type="match status" value="1"/>
</dbReference>
<reference evidence="7 8" key="1">
    <citation type="journal article" date="2018" name="Mol. Biol. Evol.">
        <title>Broad Genomic Sampling Reveals a Smut Pathogenic Ancestry of the Fungal Clade Ustilaginomycotina.</title>
        <authorList>
            <person name="Kijpornyongpan T."/>
            <person name="Mondo S.J."/>
            <person name="Barry K."/>
            <person name="Sandor L."/>
            <person name="Lee J."/>
            <person name="Lipzen A."/>
            <person name="Pangilinan J."/>
            <person name="LaButti K."/>
            <person name="Hainaut M."/>
            <person name="Henrissat B."/>
            <person name="Grigoriev I.V."/>
            <person name="Spatafora J.W."/>
            <person name="Aime M.C."/>
        </authorList>
    </citation>
    <scope>NUCLEOTIDE SEQUENCE [LARGE SCALE GENOMIC DNA]</scope>
    <source>
        <strain evidence="7 8">MCA 4186</strain>
    </source>
</reference>
<organism evidence="7 8">
    <name type="scientific">Tilletiopsis washingtonensis</name>
    <dbReference type="NCBI Taxonomy" id="58919"/>
    <lineage>
        <taxon>Eukaryota</taxon>
        <taxon>Fungi</taxon>
        <taxon>Dikarya</taxon>
        <taxon>Basidiomycota</taxon>
        <taxon>Ustilaginomycotina</taxon>
        <taxon>Exobasidiomycetes</taxon>
        <taxon>Entylomatales</taxon>
        <taxon>Entylomatales incertae sedis</taxon>
        <taxon>Tilletiopsis</taxon>
    </lineage>
</organism>
<evidence type="ECO:0000256" key="4">
    <source>
        <dbReference type="ARBA" id="ARBA00022833"/>
    </source>
</evidence>
<dbReference type="FunFam" id="3.30.160.60:FF:000100">
    <property type="entry name" value="Zinc finger 45-like"/>
    <property type="match status" value="1"/>
</dbReference>
<keyword evidence="2" id="KW-0677">Repeat</keyword>
<proteinExistence type="predicted"/>
<keyword evidence="8" id="KW-1185">Reference proteome</keyword>
<dbReference type="PANTHER" id="PTHR23235:SF120">
    <property type="entry name" value="KRUPPEL-LIKE FACTOR 15"/>
    <property type="match status" value="1"/>
</dbReference>
<name>A0A316Z6Z0_9BASI</name>
<evidence type="ECO:0000313" key="7">
    <source>
        <dbReference type="EMBL" id="PWN96712.1"/>
    </source>
</evidence>
<keyword evidence="1" id="KW-0479">Metal-binding</keyword>
<dbReference type="Proteomes" id="UP000245946">
    <property type="component" value="Unassembled WGS sequence"/>
</dbReference>
<evidence type="ECO:0000256" key="3">
    <source>
        <dbReference type="ARBA" id="ARBA00022771"/>
    </source>
</evidence>
<evidence type="ECO:0000256" key="5">
    <source>
        <dbReference type="PROSITE-ProRule" id="PRU00042"/>
    </source>
</evidence>
<feature type="non-terminal residue" evidence="7">
    <location>
        <position position="1"/>
    </location>
</feature>
<dbReference type="SUPFAM" id="SSF57667">
    <property type="entry name" value="beta-beta-alpha zinc fingers"/>
    <property type="match status" value="1"/>
</dbReference>
<keyword evidence="4" id="KW-0862">Zinc</keyword>
<accession>A0A316Z6Z0</accession>
<dbReference type="PANTHER" id="PTHR23235">
    <property type="entry name" value="KRUEPPEL-LIKE TRANSCRIPTION FACTOR"/>
    <property type="match status" value="1"/>
</dbReference>
<sequence length="52" mass="6116">FRCQYAGCPARFQRNHDLKRHQRGHLATRPFACSCGKSFSRKDALKRHMLVK</sequence>
<dbReference type="Pfam" id="PF00096">
    <property type="entry name" value="zf-C2H2"/>
    <property type="match status" value="2"/>
</dbReference>
<dbReference type="Gene3D" id="3.30.160.60">
    <property type="entry name" value="Classic Zinc Finger"/>
    <property type="match status" value="2"/>
</dbReference>
<dbReference type="AlphaFoldDB" id="A0A316Z6Z0"/>
<dbReference type="STRING" id="58919.A0A316Z6Z0"/>
<evidence type="ECO:0000256" key="1">
    <source>
        <dbReference type="ARBA" id="ARBA00022723"/>
    </source>
</evidence>